<dbReference type="RefSeq" id="WP_256394860.1">
    <property type="nucleotide sequence ID" value="NZ_JANHDJ010000001.1"/>
</dbReference>
<protein>
    <submittedName>
        <fullName evidence="4">GvpL/GvpF family gas vesicle protein</fullName>
    </submittedName>
</protein>
<sequence>MSSNRYTYGVIEQAPLDLDVTGVDGAPIETVDYRSLSAVVSEIGTMEPERTDENAAAHDEVLRAVLQSDGGRTVVPMRFGMVFKTENALKNILRNGRVAFRRSLNDLDGMVELGVKLVTKDEATVDRPAVVEDVATRLRAVADTEAGNDLYSDRLVFNRSYLVERDDQTAFDDAVAAIEAEYDEDLHVQYNGPWAPYNFVDIEIGAEGR</sequence>
<evidence type="ECO:0000256" key="1">
    <source>
        <dbReference type="ARBA" id="ARBA00022987"/>
    </source>
</evidence>
<reference evidence="4 5" key="1">
    <citation type="journal article" date="2019" name="Int. J. Syst. Evol. Microbiol.">
        <title>The Global Catalogue of Microorganisms (GCM) 10K type strain sequencing project: providing services to taxonomists for standard genome sequencing and annotation.</title>
        <authorList>
            <consortium name="The Broad Institute Genomics Platform"/>
            <consortium name="The Broad Institute Genome Sequencing Center for Infectious Disease"/>
            <person name="Wu L."/>
            <person name="Ma J."/>
        </authorList>
    </citation>
    <scope>NUCLEOTIDE SEQUENCE [LARGE SCALE GENOMIC DNA]</scope>
    <source>
        <strain evidence="4 5">CGMCC 1.10593</strain>
    </source>
</reference>
<dbReference type="Proteomes" id="UP001597052">
    <property type="component" value="Unassembled WGS sequence"/>
</dbReference>
<name>A0ABD6D4K2_9EURY</name>
<evidence type="ECO:0000256" key="3">
    <source>
        <dbReference type="ARBA" id="ARBA00035643"/>
    </source>
</evidence>
<proteinExistence type="inferred from homology"/>
<comment type="subcellular location">
    <subcellularLocation>
        <location evidence="2">Gas vesicle</location>
    </subcellularLocation>
</comment>
<comment type="caution">
    <text evidence="4">The sequence shown here is derived from an EMBL/GenBank/DDBJ whole genome shotgun (WGS) entry which is preliminary data.</text>
</comment>
<dbReference type="PANTHER" id="PTHR36852">
    <property type="entry name" value="PROTEIN GVPL 2"/>
    <property type="match status" value="1"/>
</dbReference>
<evidence type="ECO:0000313" key="4">
    <source>
        <dbReference type="EMBL" id="MFD1641164.1"/>
    </source>
</evidence>
<dbReference type="InterPro" id="IPR009430">
    <property type="entry name" value="GvpL/GvpF"/>
</dbReference>
<accession>A0ABD6D4K2</accession>
<evidence type="ECO:0000256" key="2">
    <source>
        <dbReference type="ARBA" id="ARBA00035108"/>
    </source>
</evidence>
<organism evidence="4 5">
    <name type="scientific">Halohasta litorea</name>
    <dbReference type="NCBI Taxonomy" id="869891"/>
    <lineage>
        <taxon>Archaea</taxon>
        <taxon>Methanobacteriati</taxon>
        <taxon>Methanobacteriota</taxon>
        <taxon>Stenosarchaea group</taxon>
        <taxon>Halobacteria</taxon>
        <taxon>Halobacteriales</taxon>
        <taxon>Haloferacaceae</taxon>
        <taxon>Halohasta</taxon>
    </lineage>
</organism>
<dbReference type="AlphaFoldDB" id="A0ABD6D4K2"/>
<comment type="similarity">
    <text evidence="3">Belongs to the gas vesicle GvpF/GvpL family.</text>
</comment>
<dbReference type="GO" id="GO:0031411">
    <property type="term" value="C:gas vesicle"/>
    <property type="evidence" value="ECO:0007669"/>
    <property type="project" value="UniProtKB-SubCell"/>
</dbReference>
<dbReference type="EMBL" id="JBHUDM010000001">
    <property type="protein sequence ID" value="MFD1641164.1"/>
    <property type="molecule type" value="Genomic_DNA"/>
</dbReference>
<evidence type="ECO:0000313" key="5">
    <source>
        <dbReference type="Proteomes" id="UP001597052"/>
    </source>
</evidence>
<gene>
    <name evidence="4" type="ORF">ACFSBW_04645</name>
</gene>
<keyword evidence="5" id="KW-1185">Reference proteome</keyword>
<keyword evidence="1" id="KW-0304">Gas vesicle</keyword>
<dbReference type="Pfam" id="PF06386">
    <property type="entry name" value="GvpL_GvpF"/>
    <property type="match status" value="2"/>
</dbReference>
<dbReference type="PANTHER" id="PTHR36852:SF1">
    <property type="entry name" value="PROTEIN GVPL 2"/>
    <property type="match status" value="1"/>
</dbReference>